<dbReference type="InterPro" id="IPR050423">
    <property type="entry name" value="UPF0337_stress_rsp"/>
</dbReference>
<evidence type="ECO:0000259" key="2">
    <source>
        <dbReference type="Pfam" id="PF05532"/>
    </source>
</evidence>
<dbReference type="PANTHER" id="PTHR34977">
    <property type="entry name" value="UPF0337 PROTEIN YJBJ"/>
    <property type="match status" value="1"/>
</dbReference>
<dbReference type="OrthoDB" id="9796058at2"/>
<evidence type="ECO:0000313" key="3">
    <source>
        <dbReference type="EMBL" id="AMY10538.1"/>
    </source>
</evidence>
<dbReference type="Pfam" id="PF05532">
    <property type="entry name" value="CsbD"/>
    <property type="match status" value="1"/>
</dbReference>
<keyword evidence="4" id="KW-1185">Reference proteome</keyword>
<protein>
    <submittedName>
        <fullName evidence="3">CsbD-like protein</fullName>
    </submittedName>
</protein>
<dbReference type="Proteomes" id="UP000076079">
    <property type="component" value="Chromosome"/>
</dbReference>
<evidence type="ECO:0000313" key="4">
    <source>
        <dbReference type="Proteomes" id="UP000076079"/>
    </source>
</evidence>
<evidence type="ECO:0000256" key="1">
    <source>
        <dbReference type="ARBA" id="ARBA00009129"/>
    </source>
</evidence>
<dbReference type="InterPro" id="IPR036629">
    <property type="entry name" value="YjbJ_sf"/>
</dbReference>
<dbReference type="AlphaFoldDB" id="A0A143PQY1"/>
<dbReference type="KEGG" id="abac:LuPra_03774"/>
<dbReference type="RefSeq" id="WP_110172168.1">
    <property type="nucleotide sequence ID" value="NZ_CP015136.1"/>
</dbReference>
<organism evidence="3 4">
    <name type="scientific">Luteitalea pratensis</name>
    <dbReference type="NCBI Taxonomy" id="1855912"/>
    <lineage>
        <taxon>Bacteria</taxon>
        <taxon>Pseudomonadati</taxon>
        <taxon>Acidobacteriota</taxon>
        <taxon>Vicinamibacteria</taxon>
        <taxon>Vicinamibacterales</taxon>
        <taxon>Vicinamibacteraceae</taxon>
        <taxon>Luteitalea</taxon>
    </lineage>
</organism>
<sequence length="80" mass="9319">MNRTTAEAKWKALRRRIKETWGDLADDDLDRFDGQRDQFVGHIQERYGMSRQDVERRLDEIDREEGADSNWGGSALHSPG</sequence>
<dbReference type="SUPFAM" id="SSF69047">
    <property type="entry name" value="Hypothetical protein YjbJ"/>
    <property type="match status" value="1"/>
</dbReference>
<proteinExistence type="inferred from homology"/>
<comment type="similarity">
    <text evidence="1">Belongs to the UPF0337 (CsbD) family.</text>
</comment>
<gene>
    <name evidence="3" type="ORF">LuPra_03774</name>
</gene>
<dbReference type="Gene3D" id="1.10.1470.10">
    <property type="entry name" value="YjbJ"/>
    <property type="match status" value="1"/>
</dbReference>
<reference evidence="4" key="2">
    <citation type="submission" date="2016-04" db="EMBL/GenBank/DDBJ databases">
        <title>First Complete Genome Sequence of a Subdivision 6 Acidobacterium.</title>
        <authorList>
            <person name="Huang S."/>
            <person name="Vieira S."/>
            <person name="Bunk B."/>
            <person name="Riedel T."/>
            <person name="Sproeer C."/>
            <person name="Overmann J."/>
        </authorList>
    </citation>
    <scope>NUCLEOTIDE SEQUENCE [LARGE SCALE GENOMIC DNA]</scope>
    <source>
        <strain evidence="4">DSM 100886 HEG_-6_39</strain>
    </source>
</reference>
<dbReference type="PANTHER" id="PTHR34977:SF1">
    <property type="entry name" value="UPF0337 PROTEIN YJBJ"/>
    <property type="match status" value="1"/>
</dbReference>
<dbReference type="EMBL" id="CP015136">
    <property type="protein sequence ID" value="AMY10538.1"/>
    <property type="molecule type" value="Genomic_DNA"/>
</dbReference>
<name>A0A143PQY1_LUTPR</name>
<reference evidence="3 4" key="1">
    <citation type="journal article" date="2016" name="Genome Announc.">
        <title>First Complete Genome Sequence of a Subdivision 6 Acidobacterium Strain.</title>
        <authorList>
            <person name="Huang S."/>
            <person name="Vieira S."/>
            <person name="Bunk B."/>
            <person name="Riedel T."/>
            <person name="Sproer C."/>
            <person name="Overmann J."/>
        </authorList>
    </citation>
    <scope>NUCLEOTIDE SEQUENCE [LARGE SCALE GENOMIC DNA]</scope>
    <source>
        <strain evidence="4">DSM 100886 HEG_-6_39</strain>
    </source>
</reference>
<feature type="domain" description="CsbD-like" evidence="2">
    <location>
        <begin position="6"/>
        <end position="55"/>
    </location>
</feature>
<dbReference type="STRING" id="1855912.LuPra_03774"/>
<accession>A0A143PQY1</accession>
<dbReference type="InterPro" id="IPR008462">
    <property type="entry name" value="CsbD"/>
</dbReference>